<reference evidence="1 2" key="1">
    <citation type="journal article" date="2016" name="Mol. Biol. Evol.">
        <title>Comparative Genomics of Early-Diverging Mushroom-Forming Fungi Provides Insights into the Origins of Lignocellulose Decay Capabilities.</title>
        <authorList>
            <person name="Nagy L.G."/>
            <person name="Riley R."/>
            <person name="Tritt A."/>
            <person name="Adam C."/>
            <person name="Daum C."/>
            <person name="Floudas D."/>
            <person name="Sun H."/>
            <person name="Yadav J.S."/>
            <person name="Pangilinan J."/>
            <person name="Larsson K.H."/>
            <person name="Matsuura K."/>
            <person name="Barry K."/>
            <person name="Labutti K."/>
            <person name="Kuo R."/>
            <person name="Ohm R.A."/>
            <person name="Bhattacharya S.S."/>
            <person name="Shirouzu T."/>
            <person name="Yoshinaga Y."/>
            <person name="Martin F.M."/>
            <person name="Grigoriev I.V."/>
            <person name="Hibbett D.S."/>
        </authorList>
    </citation>
    <scope>NUCLEOTIDE SEQUENCE [LARGE SCALE GENOMIC DNA]</scope>
    <source>
        <strain evidence="1 2">CBS 109695</strain>
    </source>
</reference>
<name>A0A166K1H2_9AGAM</name>
<evidence type="ECO:0000313" key="1">
    <source>
        <dbReference type="EMBL" id="KZP21425.1"/>
    </source>
</evidence>
<accession>A0A166K1H2</accession>
<dbReference type="Proteomes" id="UP000076532">
    <property type="component" value="Unassembled WGS sequence"/>
</dbReference>
<dbReference type="EMBL" id="KV417547">
    <property type="protein sequence ID" value="KZP21425.1"/>
    <property type="molecule type" value="Genomic_DNA"/>
</dbReference>
<proteinExistence type="predicted"/>
<dbReference type="AlphaFoldDB" id="A0A166K1H2"/>
<keyword evidence="2" id="KW-1185">Reference proteome</keyword>
<sequence>MENAKLSVQRSNTIINLVSTLRSFSNFQLTPVLAHRASSPFATSRTSIACLAPPSSPRCSQPL</sequence>
<evidence type="ECO:0000313" key="2">
    <source>
        <dbReference type="Proteomes" id="UP000076532"/>
    </source>
</evidence>
<feature type="non-terminal residue" evidence="1">
    <location>
        <position position="63"/>
    </location>
</feature>
<protein>
    <submittedName>
        <fullName evidence="1">Uncharacterized protein</fullName>
    </submittedName>
</protein>
<gene>
    <name evidence="1" type="ORF">FIBSPDRAFT_860620</name>
</gene>
<organism evidence="1 2">
    <name type="scientific">Athelia psychrophila</name>
    <dbReference type="NCBI Taxonomy" id="1759441"/>
    <lineage>
        <taxon>Eukaryota</taxon>
        <taxon>Fungi</taxon>
        <taxon>Dikarya</taxon>
        <taxon>Basidiomycota</taxon>
        <taxon>Agaricomycotina</taxon>
        <taxon>Agaricomycetes</taxon>
        <taxon>Agaricomycetidae</taxon>
        <taxon>Atheliales</taxon>
        <taxon>Atheliaceae</taxon>
        <taxon>Athelia</taxon>
    </lineage>
</organism>